<feature type="compositionally biased region" description="Basic and acidic residues" evidence="1">
    <location>
        <begin position="105"/>
        <end position="123"/>
    </location>
</feature>
<dbReference type="AlphaFoldDB" id="A0A699HHD8"/>
<gene>
    <name evidence="3" type="ORF">Tci_388901</name>
</gene>
<dbReference type="Pfam" id="PF03732">
    <property type="entry name" value="Retrotrans_gag"/>
    <property type="match status" value="1"/>
</dbReference>
<feature type="compositionally biased region" description="Basic residues" evidence="1">
    <location>
        <begin position="135"/>
        <end position="145"/>
    </location>
</feature>
<dbReference type="InterPro" id="IPR005162">
    <property type="entry name" value="Retrotrans_gag_dom"/>
</dbReference>
<dbReference type="PANTHER" id="PTHR33223">
    <property type="entry name" value="CCHC-TYPE DOMAIN-CONTAINING PROTEIN"/>
    <property type="match status" value="1"/>
</dbReference>
<feature type="region of interest" description="Disordered" evidence="1">
    <location>
        <begin position="70"/>
        <end position="184"/>
    </location>
</feature>
<keyword evidence="3" id="KW-0548">Nucleotidyltransferase</keyword>
<feature type="compositionally biased region" description="Basic residues" evidence="1">
    <location>
        <begin position="88"/>
        <end position="99"/>
    </location>
</feature>
<organism evidence="3">
    <name type="scientific">Tanacetum cinerariifolium</name>
    <name type="common">Dalmatian daisy</name>
    <name type="synonym">Chrysanthemum cinerariifolium</name>
    <dbReference type="NCBI Taxonomy" id="118510"/>
    <lineage>
        <taxon>Eukaryota</taxon>
        <taxon>Viridiplantae</taxon>
        <taxon>Streptophyta</taxon>
        <taxon>Embryophyta</taxon>
        <taxon>Tracheophyta</taxon>
        <taxon>Spermatophyta</taxon>
        <taxon>Magnoliopsida</taxon>
        <taxon>eudicotyledons</taxon>
        <taxon>Gunneridae</taxon>
        <taxon>Pentapetalae</taxon>
        <taxon>asterids</taxon>
        <taxon>campanulids</taxon>
        <taxon>Asterales</taxon>
        <taxon>Asteraceae</taxon>
        <taxon>Asteroideae</taxon>
        <taxon>Anthemideae</taxon>
        <taxon>Anthemidinae</taxon>
        <taxon>Tanacetum</taxon>
    </lineage>
</organism>
<name>A0A699HHD8_TANCI</name>
<evidence type="ECO:0000256" key="1">
    <source>
        <dbReference type="SAM" id="MobiDB-lite"/>
    </source>
</evidence>
<dbReference type="PANTHER" id="PTHR33223:SF11">
    <property type="entry name" value="ELEMENT PROTEIN, PUTATIVE-RELATED"/>
    <property type="match status" value="1"/>
</dbReference>
<dbReference type="GO" id="GO:0003964">
    <property type="term" value="F:RNA-directed DNA polymerase activity"/>
    <property type="evidence" value="ECO:0007669"/>
    <property type="project" value="UniProtKB-KW"/>
</dbReference>
<feature type="region of interest" description="Disordered" evidence="1">
    <location>
        <begin position="328"/>
        <end position="376"/>
    </location>
</feature>
<dbReference type="EMBL" id="BKCJ010157048">
    <property type="protein sequence ID" value="GEY16927.1"/>
    <property type="molecule type" value="Genomic_DNA"/>
</dbReference>
<feature type="domain" description="Retrotransposon gag" evidence="2">
    <location>
        <begin position="209"/>
        <end position="288"/>
    </location>
</feature>
<accession>A0A699HHD8</accession>
<reference evidence="3" key="1">
    <citation type="journal article" date="2019" name="Sci. Rep.">
        <title>Draft genome of Tanacetum cinerariifolium, the natural source of mosquito coil.</title>
        <authorList>
            <person name="Yamashiro T."/>
            <person name="Shiraishi A."/>
            <person name="Satake H."/>
            <person name="Nakayama K."/>
        </authorList>
    </citation>
    <scope>NUCLEOTIDE SEQUENCE</scope>
</reference>
<evidence type="ECO:0000259" key="2">
    <source>
        <dbReference type="Pfam" id="PF03732"/>
    </source>
</evidence>
<feature type="compositionally biased region" description="Low complexity" evidence="1">
    <location>
        <begin position="148"/>
        <end position="158"/>
    </location>
</feature>
<feature type="compositionally biased region" description="Basic residues" evidence="1">
    <location>
        <begin position="161"/>
        <end position="171"/>
    </location>
</feature>
<keyword evidence="3" id="KW-0808">Transferase</keyword>
<proteinExistence type="predicted"/>
<sequence length="376" mass="43610">MANTTPLVTTVTKPAISPGEADTTPRVNIQEFCEEYYDDILPIIMEKVRHDRRKDVHTRLDFGESSRERIMEDSHYSNTRARATEPKRAKRPPRSRSRARALSASRDDRPKDREGFRSARESYSDSFSHSYRDRGHSHHTKRRRDKSPSSSVSRSNSSNGKYRRSRSKRHKPTDEDDLTRPWMREEENPFTPRIRNFESSGRHECPIMLWFDELPPESIDGYKVLRAAFLAYFMQQKKYIKDPVEIHNIKQRDGETTEDFMERFKTETGCMKGAPECMRISGFMHGVNNPELTKRLNEHVPKTMEEMMITTTLSYEGKRLLLAKRKTTCPGSHRISPKGTPQIRGPAFEVTQRKEKGLTGSPPHQNAKRNLGSRGK</sequence>
<evidence type="ECO:0000313" key="3">
    <source>
        <dbReference type="EMBL" id="GEY16927.1"/>
    </source>
</evidence>
<protein>
    <submittedName>
        <fullName evidence="3">Reverse transcriptase domain-containing protein</fullName>
    </submittedName>
</protein>
<keyword evidence="3" id="KW-0695">RNA-directed DNA polymerase</keyword>
<comment type="caution">
    <text evidence="3">The sequence shown here is derived from an EMBL/GenBank/DDBJ whole genome shotgun (WGS) entry which is preliminary data.</text>
</comment>